<evidence type="ECO:0000256" key="2">
    <source>
        <dbReference type="SAM" id="MobiDB-lite"/>
    </source>
</evidence>
<dbReference type="GO" id="GO:0008380">
    <property type="term" value="P:RNA splicing"/>
    <property type="evidence" value="ECO:0007669"/>
    <property type="project" value="InterPro"/>
</dbReference>
<dbReference type="InParanoid" id="A0A2I0MMY2"/>
<dbReference type="SUPFAM" id="SSF54928">
    <property type="entry name" value="RNA-binding domain, RBD"/>
    <property type="match status" value="3"/>
</dbReference>
<feature type="region of interest" description="Disordered" evidence="2">
    <location>
        <begin position="1"/>
        <end position="79"/>
    </location>
</feature>
<dbReference type="PROSITE" id="PS50102">
    <property type="entry name" value="RRM"/>
    <property type="match status" value="1"/>
</dbReference>
<dbReference type="InterPro" id="IPR012677">
    <property type="entry name" value="Nucleotide-bd_a/b_plait_sf"/>
</dbReference>
<dbReference type="EMBL" id="AKCR02000006">
    <property type="protein sequence ID" value="PKK31028.1"/>
    <property type="molecule type" value="Genomic_DNA"/>
</dbReference>
<accession>A0A2I0MMY2</accession>
<dbReference type="STRING" id="8932.A0A2I0MMY2"/>
<keyword evidence="5" id="KW-1185">Reference proteome</keyword>
<evidence type="ECO:0000256" key="1">
    <source>
        <dbReference type="PROSITE-ProRule" id="PRU00176"/>
    </source>
</evidence>
<feature type="compositionally biased region" description="Acidic residues" evidence="2">
    <location>
        <begin position="52"/>
        <end position="69"/>
    </location>
</feature>
<keyword evidence="1" id="KW-0694">RNA-binding</keyword>
<dbReference type="PANTHER" id="PTHR15592">
    <property type="entry name" value="MATRIN 3/NUCLEAR PROTEIN 220-RELATED"/>
    <property type="match status" value="1"/>
</dbReference>
<dbReference type="InterPro" id="IPR035979">
    <property type="entry name" value="RBD_domain_sf"/>
</dbReference>
<feature type="domain" description="RRM" evidence="3">
    <location>
        <begin position="94"/>
        <end position="169"/>
    </location>
</feature>
<evidence type="ECO:0000313" key="4">
    <source>
        <dbReference type="EMBL" id="PKK31028.1"/>
    </source>
</evidence>
<dbReference type="Gene3D" id="3.30.70.330">
    <property type="match status" value="3"/>
</dbReference>
<dbReference type="Pfam" id="PF00076">
    <property type="entry name" value="RRM_1"/>
    <property type="match status" value="1"/>
</dbReference>
<dbReference type="InterPro" id="IPR033096">
    <property type="entry name" value="ZNF638_RRM1/2"/>
</dbReference>
<feature type="compositionally biased region" description="Low complexity" evidence="2">
    <location>
        <begin position="202"/>
        <end position="236"/>
    </location>
</feature>
<dbReference type="GO" id="GO:0003723">
    <property type="term" value="F:RNA binding"/>
    <property type="evidence" value="ECO:0007669"/>
    <property type="project" value="UniProtKB-UniRule"/>
</dbReference>
<proteinExistence type="predicted"/>
<dbReference type="Proteomes" id="UP000053872">
    <property type="component" value="Unassembled WGS sequence"/>
</dbReference>
<evidence type="ECO:0000313" key="5">
    <source>
        <dbReference type="Proteomes" id="UP000053872"/>
    </source>
</evidence>
<evidence type="ECO:0000259" key="3">
    <source>
        <dbReference type="PROSITE" id="PS50102"/>
    </source>
</evidence>
<organism evidence="4 5">
    <name type="scientific">Columba livia</name>
    <name type="common">Rock dove</name>
    <dbReference type="NCBI Taxonomy" id="8932"/>
    <lineage>
        <taxon>Eukaryota</taxon>
        <taxon>Metazoa</taxon>
        <taxon>Chordata</taxon>
        <taxon>Craniata</taxon>
        <taxon>Vertebrata</taxon>
        <taxon>Euteleostomi</taxon>
        <taxon>Archelosauria</taxon>
        <taxon>Archosauria</taxon>
        <taxon>Dinosauria</taxon>
        <taxon>Saurischia</taxon>
        <taxon>Theropoda</taxon>
        <taxon>Coelurosauria</taxon>
        <taxon>Aves</taxon>
        <taxon>Neognathae</taxon>
        <taxon>Neoaves</taxon>
        <taxon>Columbimorphae</taxon>
        <taxon>Columbiformes</taxon>
        <taxon>Columbidae</taxon>
        <taxon>Columba</taxon>
    </lineage>
</organism>
<name>A0A2I0MMY2_COLLI</name>
<feature type="compositionally biased region" description="Low complexity" evidence="2">
    <location>
        <begin position="1"/>
        <end position="15"/>
    </location>
</feature>
<protein>
    <submittedName>
        <fullName evidence="4">Zinc finger protein 638-like</fullName>
    </submittedName>
</protein>
<feature type="compositionally biased region" description="Basic and acidic residues" evidence="2">
    <location>
        <begin position="252"/>
        <end position="262"/>
    </location>
</feature>
<reference evidence="4 5" key="1">
    <citation type="journal article" date="2013" name="Science">
        <title>Genomic diversity and evolution of the head crest in the rock pigeon.</title>
        <authorList>
            <person name="Shapiro M.D."/>
            <person name="Kronenberg Z."/>
            <person name="Li C."/>
            <person name="Domyan E.T."/>
            <person name="Pan H."/>
            <person name="Campbell M."/>
            <person name="Tan H."/>
            <person name="Huff C.D."/>
            <person name="Hu H."/>
            <person name="Vickrey A.I."/>
            <person name="Nielsen S.C."/>
            <person name="Stringham S.A."/>
            <person name="Hu H."/>
            <person name="Willerslev E."/>
            <person name="Gilbert M.T."/>
            <person name="Yandell M."/>
            <person name="Zhang G."/>
            <person name="Wang J."/>
        </authorList>
    </citation>
    <scope>NUCLEOTIDE SEQUENCE [LARGE SCALE GENOMIC DNA]</scope>
    <source>
        <tissue evidence="4">Blood</tissue>
    </source>
</reference>
<dbReference type="SMART" id="SM00360">
    <property type="entry name" value="RRM"/>
    <property type="match status" value="2"/>
</dbReference>
<dbReference type="Pfam" id="PF13893">
    <property type="entry name" value="RRM_5"/>
    <property type="match status" value="1"/>
</dbReference>
<feature type="region of interest" description="Disordered" evidence="2">
    <location>
        <begin position="168"/>
        <end position="273"/>
    </location>
</feature>
<comment type="caution">
    <text evidence="4">The sequence shown here is derived from an EMBL/GenBank/DDBJ whole genome shotgun (WGS) entry which is preliminary data.</text>
</comment>
<gene>
    <name evidence="4" type="ORF">A306_00003274</name>
</gene>
<dbReference type="InterPro" id="IPR000504">
    <property type="entry name" value="RRM_dom"/>
</dbReference>
<sequence length="429" mass="45657">MLQAAGPGPSGSGKAPRSHPLVGKKPLKTRVSSKTLKKGVTAVPGSSSSPPETDDLPQSQEEDEGEEEASPGAGGAHPAADNRLLSEELLSFGTVLQISDLPDDGFTDQDIKNIFQPFGKVSDILVLRSRNEAFLEMNYKEAVIAAVKYGETVPVLVNGKRVKISVAEKPKESPGPAKAVTKKRAQTPKKAAPSTKKHRPPATKTTKPLPAKPPEAAEAAAAGSAGAEAQAAEPESGSGGDGRTEPVAAAEEAPRAAAKSEEPPAPGGKEPDDTCVVLISNLPEKGYSVEEIFNLAKPFGGLRDVLILSSHKKAYLEINRKSADSMVKFYTCFAISLDGSQLCISMVPQFQTIKDEEAIFTTLIKDSDPKVNTETIHKQFVHLGNLPDDGYRELEVVCAGLRFGRVDHYVILKNKNKAILQLDSPRSAR</sequence>
<dbReference type="AlphaFoldDB" id="A0A2I0MMY2"/>
<feature type="non-terminal residue" evidence="4">
    <location>
        <position position="429"/>
    </location>
</feature>
<dbReference type="CDD" id="cd12716">
    <property type="entry name" value="RRM1_2_NP220"/>
    <property type="match status" value="2"/>
</dbReference>